<dbReference type="AlphaFoldDB" id="A0A7S2KQQ6"/>
<dbReference type="PANTHER" id="PTHR46857">
    <property type="entry name" value="EPITHELIAL CELL-TRANSFORMING SEQUENCE 2 ONCOGENE-LIKE"/>
    <property type="match status" value="1"/>
</dbReference>
<dbReference type="PANTHER" id="PTHR46857:SF2">
    <property type="entry name" value="F-BOX ONLY PROTEIN 16"/>
    <property type="match status" value="1"/>
</dbReference>
<dbReference type="Pfam" id="PF14252">
    <property type="entry name" value="DUF4347"/>
    <property type="match status" value="1"/>
</dbReference>
<dbReference type="InterPro" id="IPR025592">
    <property type="entry name" value="DUF4347"/>
</dbReference>
<dbReference type="InterPro" id="IPR052805">
    <property type="entry name" value="GEF_Ubiquitin-Prot_Reg"/>
</dbReference>
<gene>
    <name evidence="2" type="ORF">BRAN1462_LOCUS31929</name>
</gene>
<sequence length="858" mass="93507">MFCCCQAEHPENGELLIANQVLASDGPTLLAENAPAVIAEKAPAVPGVAKLTKSGSSLMLNSLRAKSFEERKELEKCQKPRLLLISDNLPAHQILACAVKASTVPVVVRYSDWGIEDLILAIRELAGEPAKQYASVGLLDHGAEGVFCLLKQVAGGDVDLKDVRESEELQHFFKFIAGYVQAPKELHSWRRDLDARIDLMACSVAGSKEGMELITYLEDLTRVNWAASVDKTGNAADGYDWDMETEEGLAPVSSCYFAEHRLAEWHECAGLWDVVAGVASGVGDTVVNVAAAGAEVASVVTKPAADVVGAVGCAVLGSCKFKVWNDMAIPILVTFSNIGGIHVEAFRKVQPSTHSHQCLDMPPVQQKAVWISVDGKMWYYQHHNGYENCRVLTARDVLENPWGPPQDFVGFNLGSALSAAAQLCEDFIRARLDELKAMLERALDGFKHALEHANLKQLQDFSRPRGDGVAPKKYAKDKKKAAAKGKHKASADGMTTFESYFSQEDARKTDASGKFHRGVHELRADGEAIRFALMDVYGSFDDLHGVLDTPHQVKGEIAAFRKPLSATKMCMSKVKLSGAGPVGSIVNGVKTGVEQGIGALEHSLKAAEKSLDGVDQNLGLVKKKKALKEYQHKLKEKAPFAKFEKVNHTLAALEEQSSTFSDEWPKLKPKLPEAVAKEAEKEMRSAEHLASAVKGKLTGVADHSRRVSEVLGPLHAVATKKDELVKACSPVKDFMEKLETALMIIYEKVLKPILELPIVKDILAWASKLCDWLINKIMEFTQLDKLAGWLADKCNPFAAFIEDYLKEIKRHVGVELALDASPALKSLEDATGIQVPNLKDLKSKAAKAAKASKKGTKP</sequence>
<feature type="domain" description="DUF4347" evidence="1">
    <location>
        <begin position="82"/>
        <end position="267"/>
    </location>
</feature>
<evidence type="ECO:0000259" key="1">
    <source>
        <dbReference type="Pfam" id="PF14252"/>
    </source>
</evidence>
<proteinExistence type="predicted"/>
<evidence type="ECO:0000313" key="2">
    <source>
        <dbReference type="EMBL" id="CAD9583035.1"/>
    </source>
</evidence>
<protein>
    <recommendedName>
        <fullName evidence="1">DUF4347 domain-containing protein</fullName>
    </recommendedName>
</protein>
<organism evidence="2">
    <name type="scientific">Zooxanthella nutricula</name>
    <dbReference type="NCBI Taxonomy" id="1333877"/>
    <lineage>
        <taxon>Eukaryota</taxon>
        <taxon>Sar</taxon>
        <taxon>Alveolata</taxon>
        <taxon>Dinophyceae</taxon>
        <taxon>Peridiniales</taxon>
        <taxon>Peridiniales incertae sedis</taxon>
        <taxon>Zooxanthella</taxon>
    </lineage>
</organism>
<reference evidence="2" key="1">
    <citation type="submission" date="2021-01" db="EMBL/GenBank/DDBJ databases">
        <authorList>
            <person name="Corre E."/>
            <person name="Pelletier E."/>
            <person name="Niang G."/>
            <person name="Scheremetjew M."/>
            <person name="Finn R."/>
            <person name="Kale V."/>
            <person name="Holt S."/>
            <person name="Cochrane G."/>
            <person name="Meng A."/>
            <person name="Brown T."/>
            <person name="Cohen L."/>
        </authorList>
    </citation>
    <scope>NUCLEOTIDE SEQUENCE</scope>
    <source>
        <strain evidence="2">RCC3387</strain>
    </source>
</reference>
<dbReference type="EMBL" id="HBGW01050200">
    <property type="protein sequence ID" value="CAD9583035.1"/>
    <property type="molecule type" value="Transcribed_RNA"/>
</dbReference>
<accession>A0A7S2KQQ6</accession>
<name>A0A7S2KQQ6_9DINO</name>